<dbReference type="GO" id="GO:0007265">
    <property type="term" value="P:Ras protein signal transduction"/>
    <property type="evidence" value="ECO:0007669"/>
    <property type="project" value="TreeGrafter"/>
</dbReference>
<dbReference type="OrthoDB" id="546434at2759"/>
<dbReference type="SMART" id="SM00147">
    <property type="entry name" value="RasGEF"/>
    <property type="match status" value="1"/>
</dbReference>
<dbReference type="RefSeq" id="XP_008856185.1">
    <property type="nucleotide sequence ID" value="XM_008857963.1"/>
</dbReference>
<sequence length="996" mass="116383">MITYFTLRSYIKSDHSSDSRITFQTEIQRHLHLIKETSNIPIDWQEPTPGQITEKQLQLHFPQQMNKIEYGRLDELIGLACISPTIYKEFIWGYRLFVSTQEVLFQFLQRFEIATSINCSLSKIIKARIVSILSYWSTTILPLLPEKEKQDALKLFHIFLQRMKDYGMKKQVILLENQMRREVIVFLSPENVNNKIRLPFSYLLNQNKFKFIEIPFKDFSEQLTCITSYYFRSIKLFELFLWNKCHDECKTLLKCIKIFNAIQNFFAIQILNKKNIFKRCKILQHIIDIAYYCYTLQNYNIVVCIVSLFSTSAIHRLHKTFNNISSLHKNKFNELIGFASPNKNWLIYRKKLEEVKHTACVPYIGLFLSDMLFTTDGIKTQTEDKLINFIKCQKLSAIAQNVLSFQQKLYPFNANPILQKYLLNIFNANEIEESDKFELSRKIEPQNGKEKVIEIYENSLIEEYKIKERNDLIKISFILKGIKRVFYVNEKVSIRDLLINWIGLKENDLEQKRIVIIKKQEIINISLFTILSDIQNKYLQSKNIITLLEKTKYVRIRNINYELNIPLDTSLTMNELIPIISILFDMEINHCFIHLLNGKPDNFITMNLPLYEYITNISTILLLPYSSFTKDLKDSFLSSSYFYHYQVSSNNLPLQIVHAHPFIILKSISLFHIFHLSSIQLIYLPLLDELHLITKNNIYTKNHPLVITCSRELSHQLITLYHQSPALCGISVEYLLPNSYGLHKLFFSLCEAIYLHPSFYNNNFFSNFDVSTASDLLRNCELGNNIDLFSASSSELVGALFLYLSSLETPLFGHLSDGSLKKISFIESLISISQTLLKSVEGTMSLSIIRALLILFNSWVNSNPSNISSLGHFSKFFINEINPDNQLRLFNYLIQHLDDFDLKPIHPIPFPSAAPHNLSADYIIQSIFNDIDYKPMSAISIIEHPYNETRTLLMKQNSFQKLNLTPPRIRSIIRIGDRKNSNQRLVHNMSESLNLF</sequence>
<proteinExistence type="predicted"/>
<dbReference type="Proteomes" id="UP000006769">
    <property type="component" value="Unassembled WGS sequence"/>
</dbReference>
<feature type="domain" description="N-terminal Ras-GEF" evidence="4">
    <location>
        <begin position="64"/>
        <end position="183"/>
    </location>
</feature>
<dbReference type="GO" id="GO:0005886">
    <property type="term" value="C:plasma membrane"/>
    <property type="evidence" value="ECO:0007669"/>
    <property type="project" value="TreeGrafter"/>
</dbReference>
<dbReference type="InterPro" id="IPR001895">
    <property type="entry name" value="RASGEF_cat_dom"/>
</dbReference>
<dbReference type="InterPro" id="IPR000651">
    <property type="entry name" value="Ras-like_Gua-exchang_fac_N"/>
</dbReference>
<accession>K2GFL4</accession>
<evidence type="ECO:0000256" key="1">
    <source>
        <dbReference type="ARBA" id="ARBA00022658"/>
    </source>
</evidence>
<dbReference type="OMA" id="WANTIFP"/>
<dbReference type="EMBL" id="JH926009">
    <property type="protein sequence ID" value="EKE41481.1"/>
    <property type="molecule type" value="Genomic_DNA"/>
</dbReference>
<dbReference type="PANTHER" id="PTHR23113">
    <property type="entry name" value="GUANINE NUCLEOTIDE EXCHANGE FACTOR"/>
    <property type="match status" value="1"/>
</dbReference>
<feature type="domain" description="Ras-GEF" evidence="3">
    <location>
        <begin position="215"/>
        <end position="446"/>
    </location>
</feature>
<reference evidence="5 6" key="1">
    <citation type="submission" date="2011-11" db="EMBL/GenBank/DDBJ databases">
        <authorList>
            <person name="Hannick L."/>
            <person name="Karamycheva S."/>
            <person name="Lorenzi H."/>
            <person name="Caler E."/>
        </authorList>
    </citation>
    <scope>NUCLEOTIDE SEQUENCE [LARGE SCALE GENOMIC DNA]</scope>
    <source>
        <strain evidence="5 6">P19</strain>
    </source>
</reference>
<evidence type="ECO:0000313" key="5">
    <source>
        <dbReference type="EMBL" id="EKE41481.1"/>
    </source>
</evidence>
<dbReference type="SUPFAM" id="SSF48366">
    <property type="entry name" value="Ras GEF"/>
    <property type="match status" value="1"/>
</dbReference>
<dbReference type="PROSITE" id="PS00720">
    <property type="entry name" value="RASGEF"/>
    <property type="match status" value="1"/>
</dbReference>
<gene>
    <name evidence="5" type="ORF">ENU1_054630</name>
</gene>
<dbReference type="GeneID" id="20072361"/>
<evidence type="ECO:0000256" key="2">
    <source>
        <dbReference type="PROSITE-ProRule" id="PRU00168"/>
    </source>
</evidence>
<name>K2GFL4_ENTNP</name>
<protein>
    <submittedName>
        <fullName evidence="5">Ras guanine nucleotide exchange factor, putative</fullName>
    </submittedName>
</protein>
<dbReference type="VEuPathDB" id="AmoebaDB:ENU1_054630"/>
<dbReference type="Pfam" id="PF00617">
    <property type="entry name" value="RasGEF"/>
    <property type="match status" value="1"/>
</dbReference>
<dbReference type="PROSITE" id="PS50009">
    <property type="entry name" value="RASGEF_CAT"/>
    <property type="match status" value="1"/>
</dbReference>
<keyword evidence="1 2" id="KW-0344">Guanine-nucleotide releasing factor</keyword>
<dbReference type="InterPro" id="IPR008937">
    <property type="entry name" value="Ras-like_GEF"/>
</dbReference>
<dbReference type="Gene3D" id="1.20.870.10">
    <property type="entry name" value="Son of sevenless (SoS) protein Chain: S domain 1"/>
    <property type="match status" value="1"/>
</dbReference>
<dbReference type="InterPro" id="IPR019804">
    <property type="entry name" value="Ras_G-nucl-exch_fac_CS"/>
</dbReference>
<organism evidence="5 6">
    <name type="scientific">Entamoeba nuttalli (strain P19)</name>
    <name type="common">Amoeba</name>
    <dbReference type="NCBI Taxonomy" id="1076696"/>
    <lineage>
        <taxon>Eukaryota</taxon>
        <taxon>Amoebozoa</taxon>
        <taxon>Evosea</taxon>
        <taxon>Archamoebae</taxon>
        <taxon>Mastigamoebida</taxon>
        <taxon>Entamoebidae</taxon>
        <taxon>Entamoeba</taxon>
    </lineage>
</organism>
<dbReference type="AlphaFoldDB" id="K2GFL4"/>
<dbReference type="PROSITE" id="PS50212">
    <property type="entry name" value="RASGEF_NTER"/>
    <property type="match status" value="1"/>
</dbReference>
<dbReference type="PANTHER" id="PTHR23113:SF368">
    <property type="entry name" value="CELL DIVISION CONTROL PROTEIN 25"/>
    <property type="match status" value="1"/>
</dbReference>
<evidence type="ECO:0000259" key="3">
    <source>
        <dbReference type="PROSITE" id="PS50009"/>
    </source>
</evidence>
<evidence type="ECO:0000259" key="4">
    <source>
        <dbReference type="PROSITE" id="PS50212"/>
    </source>
</evidence>
<dbReference type="InterPro" id="IPR023578">
    <property type="entry name" value="Ras_GEF_dom_sf"/>
</dbReference>
<evidence type="ECO:0000313" key="6">
    <source>
        <dbReference type="Proteomes" id="UP000006769"/>
    </source>
</evidence>
<dbReference type="GO" id="GO:0005085">
    <property type="term" value="F:guanyl-nucleotide exchange factor activity"/>
    <property type="evidence" value="ECO:0007669"/>
    <property type="project" value="UniProtKB-KW"/>
</dbReference>
<dbReference type="InterPro" id="IPR036964">
    <property type="entry name" value="RASGEF_cat_dom_sf"/>
</dbReference>
<dbReference type="Gene3D" id="1.10.840.10">
    <property type="entry name" value="Ras guanine-nucleotide exchange factors catalytic domain"/>
    <property type="match status" value="1"/>
</dbReference>